<keyword evidence="3" id="KW-0560">Oxidoreductase</keyword>
<evidence type="ECO:0000256" key="2">
    <source>
        <dbReference type="ARBA" id="ARBA00022827"/>
    </source>
</evidence>
<comment type="caution">
    <text evidence="7">The sequence shown here is derived from an EMBL/GenBank/DDBJ whole genome shotgun (WGS) entry which is preliminary data.</text>
</comment>
<dbReference type="PANTHER" id="PTHR46865">
    <property type="entry name" value="OXIDOREDUCTASE-RELATED"/>
    <property type="match status" value="1"/>
</dbReference>
<gene>
    <name evidence="7" type="ORF">N0V93_002137</name>
</gene>
<protein>
    <recommendedName>
        <fullName evidence="6">FAD-binding domain-containing protein</fullName>
    </recommendedName>
</protein>
<evidence type="ECO:0000256" key="3">
    <source>
        <dbReference type="ARBA" id="ARBA00023002"/>
    </source>
</evidence>
<evidence type="ECO:0000259" key="6">
    <source>
        <dbReference type="Pfam" id="PF01494"/>
    </source>
</evidence>
<evidence type="ECO:0000313" key="8">
    <source>
        <dbReference type="Proteomes" id="UP001140453"/>
    </source>
</evidence>
<dbReference type="GO" id="GO:0016491">
    <property type="term" value="F:oxidoreductase activity"/>
    <property type="evidence" value="ECO:0007669"/>
    <property type="project" value="UniProtKB-KW"/>
</dbReference>
<keyword evidence="2" id="KW-0274">FAD</keyword>
<dbReference type="InterPro" id="IPR002938">
    <property type="entry name" value="FAD-bd"/>
</dbReference>
<organism evidence="7 8">
    <name type="scientific">Gnomoniopsis smithogilvyi</name>
    <dbReference type="NCBI Taxonomy" id="1191159"/>
    <lineage>
        <taxon>Eukaryota</taxon>
        <taxon>Fungi</taxon>
        <taxon>Dikarya</taxon>
        <taxon>Ascomycota</taxon>
        <taxon>Pezizomycotina</taxon>
        <taxon>Sordariomycetes</taxon>
        <taxon>Sordariomycetidae</taxon>
        <taxon>Diaporthales</taxon>
        <taxon>Gnomoniaceae</taxon>
        <taxon>Gnomoniopsis</taxon>
    </lineage>
</organism>
<reference evidence="7" key="1">
    <citation type="submission" date="2022-10" db="EMBL/GenBank/DDBJ databases">
        <title>Tapping the CABI collections for fungal endophytes: first genome assemblies for Collariella, Neodidymelliopsis, Ascochyta clinopodiicola, Didymella pomorum, Didymosphaeria variabile, Neocosmospora piperis and Neocucurbitaria cava.</title>
        <authorList>
            <person name="Hill R."/>
        </authorList>
    </citation>
    <scope>NUCLEOTIDE SEQUENCE</scope>
    <source>
        <strain evidence="7">IMI 355082</strain>
    </source>
</reference>
<dbReference type="PRINTS" id="PR00420">
    <property type="entry name" value="RNGMNOXGNASE"/>
</dbReference>
<dbReference type="Pfam" id="PF01494">
    <property type="entry name" value="FAD_binding_3"/>
    <property type="match status" value="1"/>
</dbReference>
<keyword evidence="4" id="KW-0472">Membrane</keyword>
<dbReference type="OrthoDB" id="655030at2759"/>
<dbReference type="InterPro" id="IPR051704">
    <property type="entry name" value="FAD_aromatic-hydroxylase"/>
</dbReference>
<feature type="signal peptide" evidence="5">
    <location>
        <begin position="1"/>
        <end position="19"/>
    </location>
</feature>
<dbReference type="GO" id="GO:0071949">
    <property type="term" value="F:FAD binding"/>
    <property type="evidence" value="ECO:0007669"/>
    <property type="project" value="InterPro"/>
</dbReference>
<keyword evidence="4" id="KW-1133">Transmembrane helix</keyword>
<evidence type="ECO:0000256" key="4">
    <source>
        <dbReference type="SAM" id="Phobius"/>
    </source>
</evidence>
<feature type="domain" description="FAD-binding" evidence="6">
    <location>
        <begin position="6"/>
        <end position="374"/>
    </location>
</feature>
<evidence type="ECO:0000256" key="5">
    <source>
        <dbReference type="SAM" id="SignalP"/>
    </source>
</evidence>
<feature type="transmembrane region" description="Helical" evidence="4">
    <location>
        <begin position="391"/>
        <end position="413"/>
    </location>
</feature>
<dbReference type="PANTHER" id="PTHR46865:SF2">
    <property type="entry name" value="MONOOXYGENASE"/>
    <property type="match status" value="1"/>
</dbReference>
<dbReference type="AlphaFoldDB" id="A0A9W8YW25"/>
<proteinExistence type="predicted"/>
<dbReference type="SUPFAM" id="SSF51905">
    <property type="entry name" value="FAD/NAD(P)-binding domain"/>
    <property type="match status" value="1"/>
</dbReference>
<keyword evidence="5" id="KW-0732">Signal</keyword>
<accession>A0A9W8YW25</accession>
<name>A0A9W8YW25_9PEZI</name>
<dbReference type="EMBL" id="JAPEVB010000002">
    <property type="protein sequence ID" value="KAJ4392933.1"/>
    <property type="molecule type" value="Genomic_DNA"/>
</dbReference>
<keyword evidence="4" id="KW-0812">Transmembrane</keyword>
<evidence type="ECO:0000256" key="1">
    <source>
        <dbReference type="ARBA" id="ARBA00022630"/>
    </source>
</evidence>
<evidence type="ECO:0000313" key="7">
    <source>
        <dbReference type="EMBL" id="KAJ4392933.1"/>
    </source>
</evidence>
<dbReference type="InterPro" id="IPR036188">
    <property type="entry name" value="FAD/NAD-bd_sf"/>
</dbReference>
<dbReference type="Proteomes" id="UP001140453">
    <property type="component" value="Unassembled WGS sequence"/>
</dbReference>
<feature type="chain" id="PRO_5040979960" description="FAD-binding domain-containing protein" evidence="5">
    <location>
        <begin position="20"/>
        <end position="438"/>
    </location>
</feature>
<sequence>MAPIHILIVGTSIAGPTLATLLLLTALPATEKPHITLLERASYPRKEGQNVDIRGAGLTIMRHLGIELAVRRATTHEKGVRIVDDRDRVWAEVPADHSGRTSTPTADVEILRGSLAAILLKRVREVSKTVHAAGGAGVEILFGEWVDHLEQDGDGVTVQFARRKETRRFDLVVGADGVQSTTRKMVWGTEGETKRVERVAGGVYGAFFSGMVGEGDGLWRRWFHAPERRAVMVRPSESRERMSVFMTVVNDRDARLPAVVGRKREDVQAQKELMKEYFQDAGWECARLVREMMTTEDFYYDMIAQVKMDKWSKGRVVLLGDAGYCASPFSGMGTTLAMTGAWNLAGAILSSRVNDHTAAFAEYEAKMRPVVMRAQKLAPGMPRQMHPETSWGVWILNAIAFLVDASGLISLLLRMGAGPPAHFLAVEDYGFERLEEMK</sequence>
<keyword evidence="8" id="KW-1185">Reference proteome</keyword>
<keyword evidence="1" id="KW-0285">Flavoprotein</keyword>
<dbReference type="Gene3D" id="3.50.50.60">
    <property type="entry name" value="FAD/NAD(P)-binding domain"/>
    <property type="match status" value="1"/>
</dbReference>